<feature type="compositionally biased region" description="Polar residues" evidence="1">
    <location>
        <begin position="312"/>
        <end position="321"/>
    </location>
</feature>
<sequence>MSQPYQHQPAPGYNGSYGNATTHLNRRMVKDKPTVHRHSHSSVVSHLLRLFKQSLAQAQAQVPPPAPSFPFSTAPFPPDMLKQFAGANIPLPPPGFPPVPPPSLGFPPFPPLPQVQQTQPRPYSPSQQVRSEEGDDAYDPRYPQGIPQNVPQAALGRTTSNLASHNSQAPSQAQVQASPHSNVGGEPRYRADIAQLLPNLDGSFLSIQRHPEPPQPTSRFPQDITMGNTISKLSEEEETSASVVPSDAKPKSQSAPEHLSAVARHDDAHAAASSSGADKSTAYYDTMDAAELREAAKTAFELGTGTGPPVATNDNEGTKSPSAEPVTKGHPTSAVIAPTNSTASPSLERKDRIAQLLAARVSKSGPSPLASAEVQQSDADAAAKPLLNGGAVTDAATPSTKNVNTSDKPSVDQLETERPESAHAFVQPRSVSTLPGLGMMSTDSDVEDTVTSSKRHLDNGDALQNGTRKRRNTGSSSREDTEMEIDDSSQSASEGEVVESPRIAQISPPKSDIAVDSAVGEIKTTTPPAKTFSPIGGAKLTREEIAEKARQLKAQFLQKRARQQAAQEGLARSDSEVKESEKALSEQRSRLREVRQHISKMEADLEVSRKEEDDLLAKIRRSEEVLEQTLARQKDIKESLQSLKVQQNATTTAQSETKTTPEVDAAAQVQVQQDGPTTIVGDATLRTEPRFSDVAPENEPITDIGPVEELAQPAPTSPVSNQNEDVESDSYEPHAPNDDPLGNERGEPDVDNVMAPDEASNDERSQSPRPVSEGDVHENAHSDGSASMLDSASEGSRDEGEYSAAEEDDFTQPMELDNDSDEYEPTEAPVDTGNASVPVEEDSQPLQVNTVENGEADEADTAKDHAASANSDQPHASQKLDEGGQGGPSATAESRQRNGMDYNYPRNARSAPARPNGRWGQQRPTLEPLGAKAGVNKSASFSAYQSPLTAFPSFRYSESFSESAKDGYRSLTYSNTIDPGKPLCRTELAGDTCQDPQCEDQHFRHLRMSDDKILASMSSAAEFTDQAVRDRYLMGLKGVIADLRARNVRDFEDVAGALSEYRRKFVAGES</sequence>
<feature type="compositionally biased region" description="Polar residues" evidence="1">
    <location>
        <begin position="396"/>
        <end position="408"/>
    </location>
</feature>
<dbReference type="GeneID" id="28742194"/>
<dbReference type="Proteomes" id="UP000038010">
    <property type="component" value="Unassembled WGS sequence"/>
</dbReference>
<feature type="compositionally biased region" description="Basic and acidic residues" evidence="1">
    <location>
        <begin position="761"/>
        <end position="781"/>
    </location>
</feature>
<dbReference type="OrthoDB" id="1922977at2759"/>
<evidence type="ECO:0000259" key="2">
    <source>
        <dbReference type="Pfam" id="PF10650"/>
    </source>
</evidence>
<feature type="region of interest" description="Disordered" evidence="1">
    <location>
        <begin position="84"/>
        <end position="186"/>
    </location>
</feature>
<feature type="region of interest" description="Disordered" evidence="1">
    <location>
        <begin position="644"/>
        <end position="925"/>
    </location>
</feature>
<feature type="region of interest" description="Disordered" evidence="1">
    <location>
        <begin position="560"/>
        <end position="593"/>
    </location>
</feature>
<evidence type="ECO:0000313" key="3">
    <source>
        <dbReference type="EMBL" id="KPI42273.1"/>
    </source>
</evidence>
<feature type="compositionally biased region" description="Acidic residues" evidence="1">
    <location>
        <begin position="804"/>
        <end position="825"/>
    </location>
</feature>
<feature type="region of interest" description="Disordered" evidence="1">
    <location>
        <begin position="382"/>
        <end position="537"/>
    </location>
</feature>
<feature type="compositionally biased region" description="Pro residues" evidence="1">
    <location>
        <begin position="90"/>
        <end position="113"/>
    </location>
</feature>
<dbReference type="GO" id="GO:0005634">
    <property type="term" value="C:nucleus"/>
    <property type="evidence" value="ECO:0007669"/>
    <property type="project" value="TreeGrafter"/>
</dbReference>
<evidence type="ECO:0000256" key="1">
    <source>
        <dbReference type="SAM" id="MobiDB-lite"/>
    </source>
</evidence>
<dbReference type="InterPro" id="IPR039278">
    <property type="entry name" value="Red1"/>
</dbReference>
<feature type="region of interest" description="Disordered" evidence="1">
    <location>
        <begin position="302"/>
        <end position="346"/>
    </location>
</feature>
<feature type="compositionally biased region" description="Polar residues" evidence="1">
    <location>
        <begin position="782"/>
        <end position="794"/>
    </location>
</feature>
<dbReference type="RefSeq" id="XP_018002236.1">
    <property type="nucleotide sequence ID" value="XM_018150314.1"/>
</dbReference>
<protein>
    <submittedName>
        <fullName evidence="3">Protein red1</fullName>
    </submittedName>
</protein>
<feature type="compositionally biased region" description="Basic and acidic residues" evidence="1">
    <location>
        <begin position="571"/>
        <end position="593"/>
    </location>
</feature>
<comment type="caution">
    <text evidence="3">The sequence shown here is derived from an EMBL/GenBank/DDBJ whole genome shotgun (WGS) entry which is preliminary data.</text>
</comment>
<dbReference type="PANTHER" id="PTHR21563:SF3">
    <property type="entry name" value="ZINC FINGER C3H1 DOMAIN-CONTAINING PROTEIN"/>
    <property type="match status" value="1"/>
</dbReference>
<feature type="domain" description="Putative zinc-finger" evidence="2">
    <location>
        <begin position="983"/>
        <end position="1004"/>
    </location>
</feature>
<dbReference type="PANTHER" id="PTHR21563">
    <property type="entry name" value="ZINC FINGER C3H1 DOMAIN-CONTAINING PROTEIN"/>
    <property type="match status" value="1"/>
</dbReference>
<feature type="compositionally biased region" description="Low complexity" evidence="1">
    <location>
        <begin position="167"/>
        <end position="181"/>
    </location>
</feature>
<feature type="compositionally biased region" description="Basic and acidic residues" evidence="1">
    <location>
        <begin position="731"/>
        <end position="748"/>
    </location>
</feature>
<dbReference type="AlphaFoldDB" id="A0A0N1P2E8"/>
<evidence type="ECO:0000313" key="4">
    <source>
        <dbReference type="Proteomes" id="UP000038010"/>
    </source>
</evidence>
<feature type="compositionally biased region" description="Polar residues" evidence="1">
    <location>
        <begin position="146"/>
        <end position="166"/>
    </location>
</feature>
<dbReference type="VEuPathDB" id="FungiDB:AB675_9750"/>
<organism evidence="3 4">
    <name type="scientific">Cyphellophora attinorum</name>
    <dbReference type="NCBI Taxonomy" id="1664694"/>
    <lineage>
        <taxon>Eukaryota</taxon>
        <taxon>Fungi</taxon>
        <taxon>Dikarya</taxon>
        <taxon>Ascomycota</taxon>
        <taxon>Pezizomycotina</taxon>
        <taxon>Eurotiomycetes</taxon>
        <taxon>Chaetothyriomycetidae</taxon>
        <taxon>Chaetothyriales</taxon>
        <taxon>Cyphellophoraceae</taxon>
        <taxon>Cyphellophora</taxon>
    </lineage>
</organism>
<feature type="compositionally biased region" description="Low complexity" evidence="1">
    <location>
        <begin position="650"/>
        <end position="674"/>
    </location>
</feature>
<keyword evidence="4" id="KW-1185">Reference proteome</keyword>
<gene>
    <name evidence="3" type="ORF">AB675_9750</name>
</gene>
<name>A0A0N1P2E8_9EURO</name>
<dbReference type="GO" id="GO:0000178">
    <property type="term" value="C:exosome (RNase complex)"/>
    <property type="evidence" value="ECO:0007669"/>
    <property type="project" value="TreeGrafter"/>
</dbReference>
<dbReference type="STRING" id="1664694.A0A0N1P2E8"/>
<feature type="region of interest" description="Disordered" evidence="1">
    <location>
        <begin position="1"/>
        <end position="20"/>
    </location>
</feature>
<feature type="region of interest" description="Disordered" evidence="1">
    <location>
        <begin position="234"/>
        <end position="260"/>
    </location>
</feature>
<accession>A0A0N1P2E8</accession>
<dbReference type="Pfam" id="PF10650">
    <property type="entry name" value="zf-C3H1"/>
    <property type="match status" value="1"/>
</dbReference>
<reference evidence="3 4" key="1">
    <citation type="submission" date="2015-06" db="EMBL/GenBank/DDBJ databases">
        <title>Draft genome of the ant-associated black yeast Phialophora attae CBS 131958.</title>
        <authorList>
            <person name="Moreno L.F."/>
            <person name="Stielow B.J."/>
            <person name="de Hoog S."/>
            <person name="Vicente V.A."/>
            <person name="Weiss V.A."/>
            <person name="de Vries M."/>
            <person name="Cruz L.M."/>
            <person name="Souza E.M."/>
        </authorList>
    </citation>
    <scope>NUCLEOTIDE SEQUENCE [LARGE SCALE GENOMIC DNA]</scope>
    <source>
        <strain evidence="3 4">CBS 131958</strain>
    </source>
</reference>
<dbReference type="InterPro" id="IPR019607">
    <property type="entry name" value="Putative_zinc-finger_domain"/>
</dbReference>
<dbReference type="EMBL" id="LFJN01000007">
    <property type="protein sequence ID" value="KPI42273.1"/>
    <property type="molecule type" value="Genomic_DNA"/>
</dbReference>
<proteinExistence type="predicted"/>